<evidence type="ECO:0000256" key="3">
    <source>
        <dbReference type="ARBA" id="ARBA00022664"/>
    </source>
</evidence>
<keyword evidence="3" id="KW-0507">mRNA processing</keyword>
<dbReference type="PANTHER" id="PTHR14152:SF5">
    <property type="entry name" value="U4_U6.U5 TRI-SNRNP-ASSOCIATED PROTEIN 1"/>
    <property type="match status" value="1"/>
</dbReference>
<dbReference type="EMBL" id="JBBJBU010000002">
    <property type="protein sequence ID" value="KAK7206696.1"/>
    <property type="molecule type" value="Genomic_DNA"/>
</dbReference>
<dbReference type="Pfam" id="PF19252">
    <property type="entry name" value="HIND"/>
    <property type="match status" value="2"/>
</dbReference>
<feature type="compositionally biased region" description="Basic and acidic residues" evidence="7">
    <location>
        <begin position="492"/>
        <end position="506"/>
    </location>
</feature>
<comment type="caution">
    <text evidence="8">The sequence shown here is derived from an EMBL/GenBank/DDBJ whole genome shotgun (WGS) entry which is preliminary data.</text>
</comment>
<dbReference type="GeneID" id="90039941"/>
<dbReference type="Proteomes" id="UP001498771">
    <property type="component" value="Unassembled WGS sequence"/>
</dbReference>
<name>A0ABR1FA24_9ASCO</name>
<keyword evidence="9" id="KW-1185">Reference proteome</keyword>
<reference evidence="8 9" key="1">
    <citation type="submission" date="2024-03" db="EMBL/GenBank/DDBJ databases">
        <title>Genome-scale model development and genomic sequencing of the oleaginous clade Lipomyces.</title>
        <authorList>
            <consortium name="Lawrence Berkeley National Laboratory"/>
            <person name="Czajka J.J."/>
            <person name="Han Y."/>
            <person name="Kim J."/>
            <person name="Mondo S.J."/>
            <person name="Hofstad B.A."/>
            <person name="Robles A."/>
            <person name="Haridas S."/>
            <person name="Riley R."/>
            <person name="LaButti K."/>
            <person name="Pangilinan J."/>
            <person name="Andreopoulos W."/>
            <person name="Lipzen A."/>
            <person name="Yan J."/>
            <person name="Wang M."/>
            <person name="Ng V."/>
            <person name="Grigoriev I.V."/>
            <person name="Spatafora J.W."/>
            <person name="Magnuson J.K."/>
            <person name="Baker S.E."/>
            <person name="Pomraning K.R."/>
        </authorList>
    </citation>
    <scope>NUCLEOTIDE SEQUENCE [LARGE SCALE GENOMIC DNA]</scope>
    <source>
        <strain evidence="8 9">Phaff 52-87</strain>
    </source>
</reference>
<comment type="similarity">
    <text evidence="2">Belongs to the SNU66/SART1 family.</text>
</comment>
<evidence type="ECO:0000256" key="1">
    <source>
        <dbReference type="ARBA" id="ARBA00004123"/>
    </source>
</evidence>
<comment type="subcellular location">
    <subcellularLocation>
        <location evidence="1">Nucleus</location>
    </subcellularLocation>
</comment>
<feature type="coiled-coil region" evidence="6">
    <location>
        <begin position="103"/>
        <end position="130"/>
    </location>
</feature>
<feature type="region of interest" description="Disordered" evidence="7">
    <location>
        <begin position="646"/>
        <end position="682"/>
    </location>
</feature>
<feature type="compositionally biased region" description="Low complexity" evidence="7">
    <location>
        <begin position="23"/>
        <end position="35"/>
    </location>
</feature>
<evidence type="ECO:0000256" key="6">
    <source>
        <dbReference type="SAM" id="Coils"/>
    </source>
</evidence>
<dbReference type="PANTHER" id="PTHR14152">
    <property type="entry name" value="SQUAMOUS CELL CARCINOMA ANTIGEN RECOGNISED BY CYTOTOXIC T LYMPHOCYTES"/>
    <property type="match status" value="1"/>
</dbReference>
<keyword evidence="5" id="KW-0539">Nucleus</keyword>
<evidence type="ECO:0000256" key="2">
    <source>
        <dbReference type="ARBA" id="ARBA00006076"/>
    </source>
</evidence>
<evidence type="ECO:0000313" key="8">
    <source>
        <dbReference type="EMBL" id="KAK7206696.1"/>
    </source>
</evidence>
<keyword evidence="4" id="KW-0508">mRNA splicing</keyword>
<feature type="region of interest" description="Disordered" evidence="7">
    <location>
        <begin position="443"/>
        <end position="525"/>
    </location>
</feature>
<sequence>MAEEISLSLEETNKRRIELGLRPIPTDSSSSTPTESAKEPRAAATGDSLDESSLSIEDTNKLRIKLGLRPIPVPGDDASAGDSAPAPDSDEQALANWKAKYEQERMLADAEAARKRIQKSKERIERLRFLDGKGLGDEDDADDVDAKSWVKKAKKKFKISVPADEEEEEESKPEYSASDLRGLKVGHDLADIAGQEEVILTLKDSNVLDDAEDELVSQALEEKAKLAKNIESRKRKAKYSGFEDEDDGKSGVLSRYEEALEEDSGVSSSKKFFTLDSEVISLENKIMSADQVKQKAADEANPGKIRVSLDYDIPVTTSSDYMPAEPVKMKKPKKAKKGSKNGRRRQRDEDDDEATVRDGDNDVVMPDMEGDIIEQDDEDLQALLTKQRRAIQKKKKAQFITPEMLAQSIREQSAAAAGVEDEPAAGEGGELVIDDMTEFVGTVGNSLADEEADRQRLEKMAAEGLAEQQETVVKDEDDDVKMENADPYLESSHIKEEEKDGNASDKDAEDDDDVPTGLGDEPEISVGLGATLSMLRSRGLLKTPDAQDLERQRIQRENLQFKAEMARRRALAEVELKAQREADRRSGKYDGLTQREREDAAQRENTARQIQEGRDAMKRFKDYKPDVKLEYKDEFGRTMTTKEAFKHLSHQFHGKGSGKQKTEKKLKKIADERKKESKSLFS</sequence>
<evidence type="ECO:0000256" key="5">
    <source>
        <dbReference type="ARBA" id="ARBA00023242"/>
    </source>
</evidence>
<gene>
    <name evidence="8" type="ORF">BZA70DRAFT_294096</name>
</gene>
<dbReference type="RefSeq" id="XP_064769729.1">
    <property type="nucleotide sequence ID" value="XM_064914429.1"/>
</dbReference>
<feature type="compositionally biased region" description="Basic and acidic residues" evidence="7">
    <location>
        <begin position="660"/>
        <end position="682"/>
    </location>
</feature>
<keyword evidence="6" id="KW-0175">Coiled coil</keyword>
<feature type="region of interest" description="Disordered" evidence="7">
    <location>
        <begin position="316"/>
        <end position="366"/>
    </location>
</feature>
<proteinExistence type="inferred from homology"/>
<dbReference type="InterPro" id="IPR045347">
    <property type="entry name" value="HIND"/>
</dbReference>
<organism evidence="8 9">
    <name type="scientific">Myxozyma melibiosi</name>
    <dbReference type="NCBI Taxonomy" id="54550"/>
    <lineage>
        <taxon>Eukaryota</taxon>
        <taxon>Fungi</taxon>
        <taxon>Dikarya</taxon>
        <taxon>Ascomycota</taxon>
        <taxon>Saccharomycotina</taxon>
        <taxon>Lipomycetes</taxon>
        <taxon>Lipomycetales</taxon>
        <taxon>Lipomycetaceae</taxon>
        <taxon>Myxozyma</taxon>
    </lineage>
</organism>
<feature type="compositionally biased region" description="Low complexity" evidence="7">
    <location>
        <begin position="74"/>
        <end position="87"/>
    </location>
</feature>
<evidence type="ECO:0000256" key="7">
    <source>
        <dbReference type="SAM" id="MobiDB-lite"/>
    </source>
</evidence>
<feature type="region of interest" description="Disordered" evidence="7">
    <location>
        <begin position="17"/>
        <end position="93"/>
    </location>
</feature>
<evidence type="ECO:0000256" key="4">
    <source>
        <dbReference type="ARBA" id="ARBA00023187"/>
    </source>
</evidence>
<dbReference type="InterPro" id="IPR005011">
    <property type="entry name" value="SNU66/SART1"/>
</dbReference>
<protein>
    <submittedName>
        <fullName evidence="8">SART-1 protein</fullName>
    </submittedName>
</protein>
<feature type="compositionally biased region" description="Basic residues" evidence="7">
    <location>
        <begin position="647"/>
        <end position="659"/>
    </location>
</feature>
<evidence type="ECO:0000313" key="9">
    <source>
        <dbReference type="Proteomes" id="UP001498771"/>
    </source>
</evidence>
<feature type="region of interest" description="Disordered" evidence="7">
    <location>
        <begin position="578"/>
        <end position="619"/>
    </location>
</feature>
<feature type="compositionally biased region" description="Basic residues" evidence="7">
    <location>
        <begin position="329"/>
        <end position="345"/>
    </location>
</feature>
<accession>A0ABR1FA24</accession>
<dbReference type="Pfam" id="PF03343">
    <property type="entry name" value="SART-1"/>
    <property type="match status" value="1"/>
</dbReference>